<reference evidence="4 5" key="1">
    <citation type="journal article" date="2013" name="Genome Announc.">
        <title>Draft Genome Sequence of Rhizobium mesoamericanum STM3625, a Nitrogen-Fixing Symbiont of Mimosa pudica Isolated in French Guiana (South America).</title>
        <authorList>
            <person name="Moulin L."/>
            <person name="Mornico D."/>
            <person name="Melkonian R."/>
            <person name="Klonowska A."/>
        </authorList>
    </citation>
    <scope>NUCLEOTIDE SEQUENCE [LARGE SCALE GENOMIC DNA]</scope>
    <source>
        <strain evidence="4 5">STM3625</strain>
    </source>
</reference>
<sequence length="444" mass="46067">MAFAVDVFANTRPIGTSISRFGRSFHFLSGAALIGAGFAASAWIVATVATMHMVAPAPHPSAGRLADPALAPAAIAKAKPEQRLVHIKKFSRLRMSTESELAQAKGVRVAAPSAAIAAAFIGQSEPLALSEGSPSKQPAVVAAATAPSPPTRSIKDDAVTATLVAVASADRIIIPSKEEVLAAEGPALLALAARPADAIKGQVPPAAAKPGPVDIASLASPAPTVPLAPVASQAFDLVLSGSDTSIPLPMARPDGLTKRTTPGDRSAPAEPVLAYARPDAGASDDDDDAMPTVKKGLSAPVARNGVAVYDISANMVYLPNGERLEAHSGLGAMRDNPRYVHAKNRGPTPPHTYNLTMRESLFHGVEAIRLNPVGGAGYVYNRVGLLAHTYMLGARGDSNGCVSFRDYKRFLAAFKRGQIRQLVVVTSMPNKPTSTFASLFSSRS</sequence>
<protein>
    <recommendedName>
        <fullName evidence="3">Tlde1 domain-containing protein</fullName>
    </recommendedName>
</protein>
<feature type="region of interest" description="Disordered" evidence="1">
    <location>
        <begin position="249"/>
        <end position="270"/>
    </location>
</feature>
<dbReference type="EMBL" id="CANI01000017">
    <property type="protein sequence ID" value="CCM75509.1"/>
    <property type="molecule type" value="Genomic_DNA"/>
</dbReference>
<evidence type="ECO:0000259" key="3">
    <source>
        <dbReference type="Pfam" id="PF10908"/>
    </source>
</evidence>
<dbReference type="HOGENOM" id="CLU_037312_1_1_5"/>
<dbReference type="InterPro" id="IPR021225">
    <property type="entry name" value="Tlde1_dom"/>
</dbReference>
<evidence type="ECO:0000313" key="4">
    <source>
        <dbReference type="EMBL" id="CCM75509.1"/>
    </source>
</evidence>
<feature type="transmembrane region" description="Helical" evidence="2">
    <location>
        <begin position="25"/>
        <end position="46"/>
    </location>
</feature>
<keyword evidence="2" id="KW-0472">Membrane</keyword>
<feature type="domain" description="Tlde1" evidence="3">
    <location>
        <begin position="323"/>
        <end position="427"/>
    </location>
</feature>
<name>K0PZM6_9HYPH</name>
<dbReference type="RefSeq" id="WP_007532304.1">
    <property type="nucleotide sequence ID" value="NZ_HF536772.1"/>
</dbReference>
<keyword evidence="5" id="KW-1185">Reference proteome</keyword>
<evidence type="ECO:0000256" key="2">
    <source>
        <dbReference type="SAM" id="Phobius"/>
    </source>
</evidence>
<accession>K0PZM6</accession>
<comment type="caution">
    <text evidence="4">The sequence shown here is derived from an EMBL/GenBank/DDBJ whole genome shotgun (WGS) entry which is preliminary data.</text>
</comment>
<dbReference type="eggNOG" id="ENOG502ZBN2">
    <property type="taxonomic scope" value="Bacteria"/>
</dbReference>
<keyword evidence="2" id="KW-1133">Transmembrane helix</keyword>
<dbReference type="Pfam" id="PF10908">
    <property type="entry name" value="Tlde1_dom"/>
    <property type="match status" value="1"/>
</dbReference>
<organism evidence="4 5">
    <name type="scientific">Rhizobium mesoamericanum STM3625</name>
    <dbReference type="NCBI Taxonomy" id="1211777"/>
    <lineage>
        <taxon>Bacteria</taxon>
        <taxon>Pseudomonadati</taxon>
        <taxon>Pseudomonadota</taxon>
        <taxon>Alphaproteobacteria</taxon>
        <taxon>Hyphomicrobiales</taxon>
        <taxon>Rhizobiaceae</taxon>
        <taxon>Rhizobium/Agrobacterium group</taxon>
        <taxon>Rhizobium</taxon>
    </lineage>
</organism>
<dbReference type="AlphaFoldDB" id="K0PZM6"/>
<gene>
    <name evidence="4" type="ORF">BN77_2664</name>
</gene>
<evidence type="ECO:0000313" key="5">
    <source>
        <dbReference type="Proteomes" id="UP000009319"/>
    </source>
</evidence>
<evidence type="ECO:0000256" key="1">
    <source>
        <dbReference type="SAM" id="MobiDB-lite"/>
    </source>
</evidence>
<dbReference type="STRING" id="1211777.BN77_2664"/>
<dbReference type="Proteomes" id="UP000009319">
    <property type="component" value="Unassembled WGS sequence"/>
</dbReference>
<proteinExistence type="predicted"/>
<keyword evidence="2" id="KW-0812">Transmembrane</keyword>